<sequence length="92" mass="10329">MEKRAKLEAIDKMLRELDDVKNSQTSLLKKIAQLEAENINAGVSLLDKSLPDVHGHADDTLETVSKLIEDLQVHRDDFAKKYNLNAPEEATT</sequence>
<dbReference type="Proteomes" id="UP000199031">
    <property type="component" value="Unassembled WGS sequence"/>
</dbReference>
<dbReference type="OrthoDB" id="675448at2"/>
<organism evidence="1 2">
    <name type="scientific">Parafilimonas terrae</name>
    <dbReference type="NCBI Taxonomy" id="1465490"/>
    <lineage>
        <taxon>Bacteria</taxon>
        <taxon>Pseudomonadati</taxon>
        <taxon>Bacteroidota</taxon>
        <taxon>Chitinophagia</taxon>
        <taxon>Chitinophagales</taxon>
        <taxon>Chitinophagaceae</taxon>
        <taxon>Parafilimonas</taxon>
    </lineage>
</organism>
<name>A0A1I5W7P3_9BACT</name>
<protein>
    <submittedName>
        <fullName evidence="1">Uncharacterized protein</fullName>
    </submittedName>
</protein>
<proteinExistence type="predicted"/>
<accession>A0A1I5W7P3</accession>
<dbReference type="AlphaFoldDB" id="A0A1I5W7P3"/>
<evidence type="ECO:0000313" key="2">
    <source>
        <dbReference type="Proteomes" id="UP000199031"/>
    </source>
</evidence>
<reference evidence="1 2" key="1">
    <citation type="submission" date="2016-10" db="EMBL/GenBank/DDBJ databases">
        <authorList>
            <person name="de Groot N.N."/>
        </authorList>
    </citation>
    <scope>NUCLEOTIDE SEQUENCE [LARGE SCALE GENOMIC DNA]</scope>
    <source>
        <strain evidence="1 2">DSM 28286</strain>
    </source>
</reference>
<dbReference type="RefSeq" id="WP_090658246.1">
    <property type="nucleotide sequence ID" value="NZ_FOXQ01000006.1"/>
</dbReference>
<evidence type="ECO:0000313" key="1">
    <source>
        <dbReference type="EMBL" id="SFQ15770.1"/>
    </source>
</evidence>
<gene>
    <name evidence="1" type="ORF">SAMN05444277_10616</name>
</gene>
<dbReference type="STRING" id="1465490.SAMN05444277_10616"/>
<dbReference type="EMBL" id="FOXQ01000006">
    <property type="protein sequence ID" value="SFQ15770.1"/>
    <property type="molecule type" value="Genomic_DNA"/>
</dbReference>
<keyword evidence="2" id="KW-1185">Reference proteome</keyword>